<evidence type="ECO:0000256" key="1">
    <source>
        <dbReference type="SAM" id="SignalP"/>
    </source>
</evidence>
<dbReference type="Proteomes" id="UP001061282">
    <property type="component" value="Unassembled WGS sequence"/>
</dbReference>
<dbReference type="EMBL" id="JAMGZJ010000078">
    <property type="protein sequence ID" value="MCU6671484.1"/>
    <property type="molecule type" value="Genomic_DNA"/>
</dbReference>
<accession>A0A9J6QKV0</accession>
<dbReference type="RefSeq" id="WP_271269958.1">
    <property type="nucleotide sequence ID" value="NZ_JAMGZJ010000078.1"/>
</dbReference>
<organism evidence="2 3">
    <name type="scientific">Silvania confinis</name>
    <dbReference type="NCBI Taxonomy" id="2926470"/>
    <lineage>
        <taxon>Bacteria</taxon>
        <taxon>Pseudomonadati</taxon>
        <taxon>Pseudomonadota</taxon>
        <taxon>Gammaproteobacteria</taxon>
        <taxon>Enterobacterales</taxon>
        <taxon>Enterobacteriaceae</taxon>
        <taxon>Silvania</taxon>
    </lineage>
</organism>
<protein>
    <submittedName>
        <fullName evidence="2">Uncharacterized protein</fullName>
    </submittedName>
</protein>
<gene>
    <name evidence="2" type="ORF">M8013_22445</name>
</gene>
<keyword evidence="1" id="KW-0732">Signal</keyword>
<dbReference type="AlphaFoldDB" id="A0A9J6QKV0"/>
<sequence length="103" mass="11052">MKRIVLACLVLSCSIYANAKPLSIVAQIDNACAKALSGDKHPLGHFPPDSFASTVSPKVKDAYNEILKAHPSIVNDQSSQNATSCANLVKENLKAKGEYPQQQ</sequence>
<proteinExistence type="predicted"/>
<comment type="caution">
    <text evidence="2">The sequence shown here is derived from an EMBL/GenBank/DDBJ whole genome shotgun (WGS) entry which is preliminary data.</text>
</comment>
<reference evidence="2" key="1">
    <citation type="submission" date="2022-05" db="EMBL/GenBank/DDBJ databases">
        <title>Description of a novel species of Leclercia; Leclercia tamurae and the Proposal for a Novel Genus Silvania gen. nov. Containing Two Novel Species Silvania hatchlandensis sp. nov. and Silvania confinis sp. nov. Isolated from the Rhizosphere of Oak.</title>
        <authorList>
            <person name="Maddock D.W."/>
            <person name="Brady C.L."/>
            <person name="Denman S."/>
            <person name="Arnold D."/>
        </authorList>
    </citation>
    <scope>NUCLEOTIDE SEQUENCE</scope>
    <source>
        <strain evidence="2">H4N4</strain>
    </source>
</reference>
<keyword evidence="3" id="KW-1185">Reference proteome</keyword>
<evidence type="ECO:0000313" key="2">
    <source>
        <dbReference type="EMBL" id="MCU6671484.1"/>
    </source>
</evidence>
<feature type="signal peptide" evidence="1">
    <location>
        <begin position="1"/>
        <end position="19"/>
    </location>
</feature>
<feature type="chain" id="PRO_5039933569" evidence="1">
    <location>
        <begin position="20"/>
        <end position="103"/>
    </location>
</feature>
<evidence type="ECO:0000313" key="3">
    <source>
        <dbReference type="Proteomes" id="UP001061282"/>
    </source>
</evidence>
<name>A0A9J6QKV0_9ENTR</name>